<dbReference type="Gene3D" id="1.25.40.10">
    <property type="entry name" value="Tetratricopeptide repeat domain"/>
    <property type="match status" value="2"/>
</dbReference>
<evidence type="ECO:0000313" key="5">
    <source>
        <dbReference type="Proteomes" id="UP001595444"/>
    </source>
</evidence>
<accession>A0ABV7D2T2</accession>
<comment type="subcellular location">
    <subcellularLocation>
        <location evidence="1">Cell envelope</location>
    </subcellularLocation>
</comment>
<dbReference type="InterPro" id="IPR011990">
    <property type="entry name" value="TPR-like_helical_dom_sf"/>
</dbReference>
<gene>
    <name evidence="4" type="primary">ccmI</name>
    <name evidence="4" type="ORF">ACFOKA_06155</name>
</gene>
<dbReference type="RefSeq" id="WP_194214314.1">
    <property type="nucleotide sequence ID" value="NZ_CP061205.1"/>
</dbReference>
<reference evidence="5" key="1">
    <citation type="journal article" date="2019" name="Int. J. Syst. Evol. Microbiol.">
        <title>The Global Catalogue of Microorganisms (GCM) 10K type strain sequencing project: providing services to taxonomists for standard genome sequencing and annotation.</title>
        <authorList>
            <consortium name="The Broad Institute Genomics Platform"/>
            <consortium name="The Broad Institute Genome Sequencing Center for Infectious Disease"/>
            <person name="Wu L."/>
            <person name="Ma J."/>
        </authorList>
    </citation>
    <scope>NUCLEOTIDE SEQUENCE [LARGE SCALE GENOMIC DNA]</scope>
    <source>
        <strain evidence="5">KCTC 62164</strain>
    </source>
</reference>
<evidence type="ECO:0000313" key="4">
    <source>
        <dbReference type="EMBL" id="MFC3051481.1"/>
    </source>
</evidence>
<dbReference type="PANTHER" id="PTHR47870:SF1">
    <property type="entry name" value="CYTOCHROME C-TYPE BIOGENESIS PROTEIN CCMH"/>
    <property type="match status" value="1"/>
</dbReference>
<dbReference type="Proteomes" id="UP001595444">
    <property type="component" value="Unassembled WGS sequence"/>
</dbReference>
<dbReference type="SUPFAM" id="SSF48452">
    <property type="entry name" value="TPR-like"/>
    <property type="match status" value="1"/>
</dbReference>
<dbReference type="InterPro" id="IPR017560">
    <property type="entry name" value="Cyt_c_biogenesis_CcmI"/>
</dbReference>
<evidence type="ECO:0000256" key="2">
    <source>
        <dbReference type="ARBA" id="ARBA00022748"/>
    </source>
</evidence>
<keyword evidence="3" id="KW-1133">Transmembrane helix</keyword>
<comment type="caution">
    <text evidence="4">The sequence shown here is derived from an EMBL/GenBank/DDBJ whole genome shotgun (WGS) entry which is preliminary data.</text>
</comment>
<dbReference type="PANTHER" id="PTHR47870">
    <property type="entry name" value="CYTOCHROME C-TYPE BIOGENESIS PROTEIN CCMH"/>
    <property type="match status" value="1"/>
</dbReference>
<name>A0ABV7D2T2_9PROT</name>
<sequence>MNPIVLWCLIALLAVFAFWLISFRAHNRTAQNIAADPIEHFKKQLQDLEQDESRGIITPESARSARLEIERRILRVAAKEHDPALVAENSKTVFLGIACGVVAAAFGIYAYLGSPGVEAAPGERISLREAEIQEGGPTFGEAIEKIQQRLQIEPDSIEGLGFLVTLSRSVGDFKETVDALHALTGLQPEETRWRIETLETYLAAGGGSFMPATKLVLDDLLHHAPDHPAGQYYLGLVRLEDGDKEGAKAIWTALADRSSPDAPWMPTLNSRLAELGINPPKLSGDQVAAVNDMSPEERAAFIESMMDRLKARLEETPNDPAGWLMLARSQAATGDKAAATATLQQALRILPAERTADIKAFLDNLAENGNP</sequence>
<keyword evidence="3" id="KW-0812">Transmembrane</keyword>
<protein>
    <submittedName>
        <fullName evidence="4">C-type cytochrome biogenesis protein CcmI</fullName>
    </submittedName>
</protein>
<evidence type="ECO:0000256" key="1">
    <source>
        <dbReference type="ARBA" id="ARBA00004196"/>
    </source>
</evidence>
<evidence type="ECO:0000256" key="3">
    <source>
        <dbReference type="SAM" id="Phobius"/>
    </source>
</evidence>
<keyword evidence="5" id="KW-1185">Reference proteome</keyword>
<dbReference type="InterPro" id="IPR051263">
    <property type="entry name" value="C-type_cytochrome_biogenesis"/>
</dbReference>
<organism evidence="4 5">
    <name type="scientific">Kordiimonas pumila</name>
    <dbReference type="NCBI Taxonomy" id="2161677"/>
    <lineage>
        <taxon>Bacteria</taxon>
        <taxon>Pseudomonadati</taxon>
        <taxon>Pseudomonadota</taxon>
        <taxon>Alphaproteobacteria</taxon>
        <taxon>Kordiimonadales</taxon>
        <taxon>Kordiimonadaceae</taxon>
        <taxon>Kordiimonas</taxon>
    </lineage>
</organism>
<keyword evidence="2" id="KW-0201">Cytochrome c-type biogenesis</keyword>
<feature type="transmembrane region" description="Helical" evidence="3">
    <location>
        <begin position="93"/>
        <end position="112"/>
    </location>
</feature>
<dbReference type="NCBIfam" id="TIGR03142">
    <property type="entry name" value="cytochro_ccmI"/>
    <property type="match status" value="1"/>
</dbReference>
<proteinExistence type="predicted"/>
<dbReference type="EMBL" id="JBHRSL010000003">
    <property type="protein sequence ID" value="MFC3051481.1"/>
    <property type="molecule type" value="Genomic_DNA"/>
</dbReference>
<keyword evidence="3" id="KW-0472">Membrane</keyword>